<organism evidence="2 3">
    <name type="scientific">Polaribacter cellanae</name>
    <dbReference type="NCBI Taxonomy" id="2818493"/>
    <lineage>
        <taxon>Bacteria</taxon>
        <taxon>Pseudomonadati</taxon>
        <taxon>Bacteroidota</taxon>
        <taxon>Flavobacteriia</taxon>
        <taxon>Flavobacteriales</taxon>
        <taxon>Flavobacteriaceae</taxon>
    </lineage>
</organism>
<keyword evidence="1" id="KW-0472">Membrane</keyword>
<accession>A0A975H882</accession>
<keyword evidence="1" id="KW-0812">Transmembrane</keyword>
<dbReference type="RefSeq" id="WP_208079829.1">
    <property type="nucleotide sequence ID" value="NZ_CP071869.1"/>
</dbReference>
<feature type="transmembrane region" description="Helical" evidence="1">
    <location>
        <begin position="244"/>
        <end position="261"/>
    </location>
</feature>
<feature type="transmembrane region" description="Helical" evidence="1">
    <location>
        <begin position="21"/>
        <end position="44"/>
    </location>
</feature>
<evidence type="ECO:0000313" key="2">
    <source>
        <dbReference type="EMBL" id="QTE23833.1"/>
    </source>
</evidence>
<reference evidence="2 3" key="1">
    <citation type="submission" date="2021-03" db="EMBL/GenBank/DDBJ databases">
        <title>Complete genome of Polaribacter_sp.SM13.</title>
        <authorList>
            <person name="Jeong S.W."/>
            <person name="Bae J.W."/>
        </authorList>
    </citation>
    <scope>NUCLEOTIDE SEQUENCE [LARGE SCALE GENOMIC DNA]</scope>
    <source>
        <strain evidence="2 3">SM13</strain>
    </source>
</reference>
<dbReference type="KEGG" id="pcea:J3359_06080"/>
<dbReference type="Proteomes" id="UP000663920">
    <property type="component" value="Chromosome"/>
</dbReference>
<keyword evidence="3" id="KW-1185">Reference proteome</keyword>
<proteinExistence type="predicted"/>
<protein>
    <submittedName>
        <fullName evidence="2">Uncharacterized protein</fullName>
    </submittedName>
</protein>
<feature type="transmembrane region" description="Helical" evidence="1">
    <location>
        <begin position="215"/>
        <end position="232"/>
    </location>
</feature>
<feature type="transmembrane region" description="Helical" evidence="1">
    <location>
        <begin position="176"/>
        <end position="194"/>
    </location>
</feature>
<name>A0A975H882_9FLAO</name>
<gene>
    <name evidence="2" type="ORF">J3359_06080</name>
</gene>
<evidence type="ECO:0000313" key="3">
    <source>
        <dbReference type="Proteomes" id="UP000663920"/>
    </source>
</evidence>
<keyword evidence="1" id="KW-1133">Transmembrane helix</keyword>
<evidence type="ECO:0000256" key="1">
    <source>
        <dbReference type="SAM" id="Phobius"/>
    </source>
</evidence>
<feature type="transmembrane region" description="Helical" evidence="1">
    <location>
        <begin position="56"/>
        <end position="78"/>
    </location>
</feature>
<feature type="transmembrane region" description="Helical" evidence="1">
    <location>
        <begin position="131"/>
        <end position="164"/>
    </location>
</feature>
<dbReference type="EMBL" id="CP071869">
    <property type="protein sequence ID" value="QTE23833.1"/>
    <property type="molecule type" value="Genomic_DNA"/>
</dbReference>
<sequence length="439" mass="51483">MSNNYKDSKFRELLDKLQQESWQLELLISGFAIFGLFTAIPLLITEMSIAENNKEIYSYSILIVSFIACSILIFNLLVHVVLRGLWIGALGLRYVSGDIDFDTLNYHNRFTKYLQKRIVSFDRYVGNLENYCSVLFAISFLLIFYVITIFIIVLCFVGIATLILSNDSLPETLRTIVGVTLMILLGIGTFLMFVDFVTQGYLKKKKWLSKIYFPFYKVFSFLTLTFLYRPLVYNFLDNKFTKKISFFLVPSYIFILILISFKYKNTNYLENVEYVSSVYVNPVNYEDLLLKKGEFVKRASIQSKVITGSYIKVFKVYSERVENQIFKFYPALKPEEDRRGLHTTIIQYDLRSSKKTDSLTKKYLEIFNKMHQVYIDTLNVDEDFVVTKNRNKQLGFETFISTKNLSEGKHNLIIKRLKEDTENAVKTIDIVIPFWYFKE</sequence>
<dbReference type="AlphaFoldDB" id="A0A975H882"/>